<feature type="compositionally biased region" description="Basic and acidic residues" evidence="1">
    <location>
        <begin position="1"/>
        <end position="14"/>
    </location>
</feature>
<feature type="region of interest" description="Disordered" evidence="1">
    <location>
        <begin position="162"/>
        <end position="184"/>
    </location>
</feature>
<evidence type="ECO:0000256" key="1">
    <source>
        <dbReference type="SAM" id="MobiDB-lite"/>
    </source>
</evidence>
<accession>A0A2N9EGF9</accession>
<feature type="region of interest" description="Disordered" evidence="1">
    <location>
        <begin position="675"/>
        <end position="760"/>
    </location>
</feature>
<reference evidence="2" key="1">
    <citation type="submission" date="2018-02" db="EMBL/GenBank/DDBJ databases">
        <authorList>
            <person name="Cohen D.B."/>
            <person name="Kent A.D."/>
        </authorList>
    </citation>
    <scope>NUCLEOTIDE SEQUENCE</scope>
</reference>
<feature type="compositionally biased region" description="Polar residues" evidence="1">
    <location>
        <begin position="676"/>
        <end position="686"/>
    </location>
</feature>
<dbReference type="PANTHER" id="PTHR33067:SF32">
    <property type="entry name" value="ASPARTIC PEPTIDASE DDI1-TYPE DOMAIN-CONTAINING PROTEIN"/>
    <property type="match status" value="1"/>
</dbReference>
<feature type="compositionally biased region" description="Polar residues" evidence="1">
    <location>
        <begin position="162"/>
        <end position="177"/>
    </location>
</feature>
<feature type="compositionally biased region" description="Basic and acidic residues" evidence="1">
    <location>
        <begin position="249"/>
        <end position="271"/>
    </location>
</feature>
<dbReference type="PANTHER" id="PTHR33067">
    <property type="entry name" value="RNA-DIRECTED DNA POLYMERASE-RELATED"/>
    <property type="match status" value="1"/>
</dbReference>
<gene>
    <name evidence="2" type="ORF">FSB_LOCUS1642</name>
</gene>
<name>A0A2N9EGF9_FAGSY</name>
<sequence length="1200" mass="132003">MADHDEVNQGENEHNNAVPVRTLRDYLQPTRASTPLCIVFPNVVGNFEMKPGVIQLLPKFHGLDFENPYLHLKEFDEVCATLQYNNVTDDIFVEIMCNDEFMSKSSDDAWDYFDLLAENAQVWETTNTIERAKPRPSSKGGLYHLKEEEDVNSRIAKLTRSWRNGPSINESQGSSSHAPYVPPHKKSLEDTLQVFIQGQTQINQAVMQDIQKLKNSVGRIDSKLNAITTLRSGKVIEKDIPKKVLPSKENQETKDDDGPNDKENKDDEERVYKPIAPFPQALLAHKKKETNQDIFNMFRALLDLGASVNLLPYSVYEQLDFIVLDTQPISHASTSIPVILGRPFLATSNALINCRSGVLKLSFGNMIVELNIFNTCNQLKDEEDMHDVDLIETFDSYDKNSEISCTNSLFEFAQEMQVSNGKVQKDELSNHEIELLETSDKEKILELEPPPVELNSIAIEPKETFPKVDFGFESLLLLYLNWIKAFQPLKSAVETCSSSNISARSTLSTSPGASPEMEEHSSQGKQVKRFDMTCLFTAFGASKIISYPDGSGRYNYDSLEHLFSVSPAGIEEVKDEDTEVDAVETTSEEEAVVAEVTSDDEATTIDAFSGEEVTVAEASTDEDSISMDKLEVAEAAVASANNSRFVERASNEHIAAGTVTSVVRAVETEVIAIASNGGTTQGNPSKSDSRTDPSLFDSSPATRHYARRAPQGSIVSIDSGRTISATPMVPTPSSPPRKYVQEDETVPTAAKETPGSEEVPVHISDIPEGNVVEDTLVDENLVVGIDFGTGATQIGCAKAVASENPVLADVLPGSDILVVEGTFAQDPADDISMEDMADTYDRYDAVLAGTGDHVADTQATNLGVTALAATHTSPTKIVDSFLFSFIFSATESGNEAVVEEGGRHQTIVVEFAAMGQPGLLSTTRSATLGSSVLAEVDAFFRKFDRISVSSRHAEHFWIFDDVKVEFHGFRVPRGGVRFLEALWKKYGNCLAYLKLGVYIGGSMLTLLCCVFGTCGKLQPLLETYLVKRIVVGVTTAAAYGVVVEVADDVVAKVANETSNTEEVHVVDEIPVIYETRVKDQVVDASTTVIKDIAEVHNDILMYEYKHGDVIDVADFEEIAPKMGTVIRKVMILPLSLGSAFSTPQWSRQNVRGVFVAMPRVAPRFKLVFRVRDQSLKVEDDLRALCLRYLLESALEMNNLV</sequence>
<organism evidence="2">
    <name type="scientific">Fagus sylvatica</name>
    <name type="common">Beechnut</name>
    <dbReference type="NCBI Taxonomy" id="28930"/>
    <lineage>
        <taxon>Eukaryota</taxon>
        <taxon>Viridiplantae</taxon>
        <taxon>Streptophyta</taxon>
        <taxon>Embryophyta</taxon>
        <taxon>Tracheophyta</taxon>
        <taxon>Spermatophyta</taxon>
        <taxon>Magnoliopsida</taxon>
        <taxon>eudicotyledons</taxon>
        <taxon>Gunneridae</taxon>
        <taxon>Pentapetalae</taxon>
        <taxon>rosids</taxon>
        <taxon>fabids</taxon>
        <taxon>Fagales</taxon>
        <taxon>Fagaceae</taxon>
        <taxon>Fagus</taxon>
    </lineage>
</organism>
<feature type="region of interest" description="Disordered" evidence="1">
    <location>
        <begin position="501"/>
        <end position="525"/>
    </location>
</feature>
<proteinExistence type="predicted"/>
<evidence type="ECO:0000313" key="2">
    <source>
        <dbReference type="EMBL" id="SPC73760.1"/>
    </source>
</evidence>
<dbReference type="EMBL" id="OIVN01000073">
    <property type="protein sequence ID" value="SPC73760.1"/>
    <property type="molecule type" value="Genomic_DNA"/>
</dbReference>
<feature type="region of interest" description="Disordered" evidence="1">
    <location>
        <begin position="240"/>
        <end position="271"/>
    </location>
</feature>
<dbReference type="AlphaFoldDB" id="A0A2N9EGF9"/>
<feature type="compositionally biased region" description="Polar residues" evidence="1">
    <location>
        <begin position="713"/>
        <end position="725"/>
    </location>
</feature>
<protein>
    <submittedName>
        <fullName evidence="2">Uncharacterized protein</fullName>
    </submittedName>
</protein>
<dbReference type="Gene3D" id="2.40.70.10">
    <property type="entry name" value="Acid Proteases"/>
    <property type="match status" value="1"/>
</dbReference>
<feature type="compositionally biased region" description="Polar residues" evidence="1">
    <location>
        <begin position="501"/>
        <end position="512"/>
    </location>
</feature>
<feature type="region of interest" description="Disordered" evidence="1">
    <location>
        <begin position="1"/>
        <end position="20"/>
    </location>
</feature>
<dbReference type="InterPro" id="IPR021109">
    <property type="entry name" value="Peptidase_aspartic_dom_sf"/>
</dbReference>